<dbReference type="Gene3D" id="2.180.10.10">
    <property type="entry name" value="RHS repeat-associated core"/>
    <property type="match status" value="2"/>
</dbReference>
<dbReference type="InterPro" id="IPR006530">
    <property type="entry name" value="YD"/>
</dbReference>
<evidence type="ECO:0000313" key="4">
    <source>
        <dbReference type="EMBL" id="MBB6569368.1"/>
    </source>
</evidence>
<protein>
    <submittedName>
        <fullName evidence="5">RHS repeat protein</fullName>
    </submittedName>
    <submittedName>
        <fullName evidence="4">RHS repeat-associated protein</fullName>
    </submittedName>
</protein>
<gene>
    <name evidence="4" type="ORF">HNR71_005005</name>
    <name evidence="5" type="ORF">HPO96_11105</name>
</gene>
<proteinExistence type="predicted"/>
<dbReference type="NCBIfam" id="TIGR01643">
    <property type="entry name" value="YD_repeat_2x"/>
    <property type="match status" value="2"/>
</dbReference>
<name>A0A7Y4KY38_9ACTN</name>
<evidence type="ECO:0000259" key="3">
    <source>
        <dbReference type="Pfam" id="PF25023"/>
    </source>
</evidence>
<feature type="compositionally biased region" description="Low complexity" evidence="2">
    <location>
        <begin position="1601"/>
        <end position="1618"/>
    </location>
</feature>
<keyword evidence="6" id="KW-1185">Reference proteome</keyword>
<dbReference type="InterPro" id="IPR056823">
    <property type="entry name" value="TEN-like_YD-shell"/>
</dbReference>
<dbReference type="Proteomes" id="UP000553957">
    <property type="component" value="Unassembled WGS sequence"/>
</dbReference>
<feature type="region of interest" description="Disordered" evidence="2">
    <location>
        <begin position="17"/>
        <end position="48"/>
    </location>
</feature>
<evidence type="ECO:0000313" key="6">
    <source>
        <dbReference type="Proteomes" id="UP000534306"/>
    </source>
</evidence>
<dbReference type="PANTHER" id="PTHR32305:SF17">
    <property type="entry name" value="TRNA NUCLEASE WAPA"/>
    <property type="match status" value="1"/>
</dbReference>
<reference evidence="5 6" key="1">
    <citation type="submission" date="2020-05" db="EMBL/GenBank/DDBJ databases">
        <title>Genome sequence of Kribbella sandramycini ATCC 39419.</title>
        <authorList>
            <person name="Maclea K.S."/>
            <person name="Fair J.L."/>
        </authorList>
    </citation>
    <scope>NUCLEOTIDE SEQUENCE [LARGE SCALE GENOMIC DNA]</scope>
    <source>
        <strain evidence="5 6">ATCC 39419</strain>
    </source>
</reference>
<comment type="caution">
    <text evidence="5">The sequence shown here is derived from an EMBL/GenBank/DDBJ whole genome shotgun (WGS) entry which is preliminary data.</text>
</comment>
<evidence type="ECO:0000256" key="1">
    <source>
        <dbReference type="ARBA" id="ARBA00022737"/>
    </source>
</evidence>
<dbReference type="Pfam" id="PF05593">
    <property type="entry name" value="RHS_repeat"/>
    <property type="match status" value="1"/>
</dbReference>
<sequence length="2128" mass="227885">MATAATLMIGLHGPAAQALPSGAAKDSEPATTDLKSVPGRDVGLRPVPIDATGKLDVTKRPAVSWPSAGAAEVRPTSAAVDPRLGFSPRSRAQVSPAELAKGKAGALPVWLSVPAPTADRSAVATAESVPAKVRVESLGRQGNQFVLKLHRADKTAATGRTRLTVSYQQFRDAFGGDYASRLKVYQLPACGLNKSAPAPGCTPKPLDTVNDASGVLSADVPVAPAGSLDGTFAIAPAASSGAGDFKATALRPSATWTVGSSSGDFSWSYPMKSPPALGGPVPQTTIGYSSGGVDGRTSATNNQPSWVGEGFEFAPGGSIERRYASCGSKLEKKNANNANVDSGDQCWATDNATYSLNGGGGELIKDDATGEWRARNDDGSIVKRLTGANNGARNGEYWELTSKDGTKYYFGLNRLPGWDKPQPTDKAETQSVSTLPVFGNHKDEPCNKATFAESWCTQGYKWALDYVVDRNGNTMSLYYDRETNNYGRAMSATKVSTYTRANNVKRIEYGQTDGNVYQTKPVAQILFETADRCIASAACTPADYPDTPLDQECNSTTNCNNKFNPSFWTKKRLTKVTTQVWRAAENRFGDVSSWTLRQSFRDPGDGTRAGLWLESISEAGLVGQPQQLPEVNFDGIQLANRVTGDNLPPMNWLRVNTVRYGSGGQITVKYSAPDCKPGDVPAAADDNTRRCHPMKWTPSNDVERTDWFNKYVVEQVTETDRLTSTRPAVTKVEYLSAPAWRRDDEDGLVEIGMKTWSQWRGYSHVRVTKGDGTDGPPTVTENRYFQGMDGDQKADGTVKHPVITDSNGTKVPDLAPLSGQTREQTTLNGTEIVDRTINDQWVSEPTASNKRDWGTVKAYQSLQGGNTQVQTVAGGGLRKMAAKNNYDAKGVLKSKYDANDVTTAADDTCTYYEYASNAGAGMSELIKREYAVSVACDQPYTKEQVISDQRTYFDGATDVNATPTKGNPTKTERVASYDAAGNPVYDEQSKLEYDAIGRAVRATDAEGGVTTTTYSPAGGGPVTEQVVTKANGHTTTKSLEPAWGKEVAVVDQSGRASEAEYDAFGRTTKVWLPGRTGSPAGQRKLAGTGKAYTADNAAVPNMSYEYRFGVDVGTSSVITRSLQSDGSVKESYELSDGLLRPLQKQEAAPGNDGRTLTETWYDSRGLAAKELGPYWSQTPLAERFSAGDQNVIPTQKLVTFDGAGRTTEETFKSARTVKWSTKRKNSANEETVEPQQGEQATTKVTNGDGRVTELRQYHGQTATGTFDKTSYEYNTRGLPTMVTDPAGNKWTWEYDLQGRKTKEVDPDKGTSRFTYNDLDQLVTATDNLGTTLEYSYDLIGRKTAIHEVPKSGAKKLISEWKYDATPVAGQPGSVAKGNISSTTHWVDGQPYTTKYTEYDKSGKPLGQEVVIPSSQGGLAGTYKFGSTYKEDGELASSTLPAVGGLPAETLQYGYNDADLPTTLSSDLTTYVTGTAYTSMGEVQELVQRSTNGKSVTQKYDYEPGTRRMNKVTTEKETSDSPVSIVRYAFDATGNITKITDAGESTDTQCFTYDHLRRLTSAWTPGAGDCAAAPNKDALGGPAPYWHSWTFDLTGNRKSETRTSANGTTTATYNYPATGQPRPHAVQSVVTTGGAGGTRTDNYTYDETGNLKTRNLNGAGVETFDWDAQGKLVKVAGAGKTTEIITSADGDRLIRKDPSGSTLYLPGGNEVLLKPDGSLTGTRHYKHGQQVVAVRVGANQLSWLGADHHGTATTVIDNTAAQNVQRRRMDPYGNLRGPVPAWPSQRSFVGGTADPSTGFVHLGAREYDPTTGRFISVDPEANYQDPQTINGYSYSNNNPISFTDPDGNSWFSSVVSSVTSALKTTVENVVSRVAETIKVVVPILAPVVEAVWNAAEGLWKKATDFVNATIEVAKTVYRTVVKPIVKKTFAVLAKVSVAAKSFSSQVKNEFKRQVANKIDAVANNVKNIGSALSSAGNSVKNWAQSESGRKVLHLGTNFLTGVLSGLVAGLACGPAFMICGAVIGAAAGSVIGAGLHTGVAALTGEKITPGKIGQWANQGATAGLFKGIRKITGSTGWDMIKGAKGRGLSGLGSSAAEKTNQLQSAVRNLGNWGTRQPGLAPGINQFLPK</sequence>
<feature type="region of interest" description="Disordered" evidence="2">
    <location>
        <begin position="1597"/>
        <end position="1623"/>
    </location>
</feature>
<feature type="domain" description="Teneurin-like YD-shell" evidence="3">
    <location>
        <begin position="1639"/>
        <end position="1839"/>
    </location>
</feature>
<dbReference type="EMBL" id="JACHKF010000001">
    <property type="protein sequence ID" value="MBB6569368.1"/>
    <property type="molecule type" value="Genomic_DNA"/>
</dbReference>
<dbReference type="Proteomes" id="UP000534306">
    <property type="component" value="Unassembled WGS sequence"/>
</dbReference>
<dbReference type="RefSeq" id="WP_171673268.1">
    <property type="nucleotide sequence ID" value="NZ_BAAAGT010000002.1"/>
</dbReference>
<keyword evidence="1" id="KW-0677">Repeat</keyword>
<reference evidence="4 7" key="2">
    <citation type="submission" date="2020-08" db="EMBL/GenBank/DDBJ databases">
        <title>Sequencing the genomes of 1000 actinobacteria strains.</title>
        <authorList>
            <person name="Klenk H.-P."/>
        </authorList>
    </citation>
    <scope>NUCLEOTIDE SEQUENCE [LARGE SCALE GENOMIC DNA]</scope>
    <source>
        <strain evidence="4 7">DSM 15626</strain>
    </source>
</reference>
<dbReference type="PANTHER" id="PTHR32305">
    <property type="match status" value="1"/>
</dbReference>
<dbReference type="EMBL" id="JABJRC010000002">
    <property type="protein sequence ID" value="NOL40793.1"/>
    <property type="molecule type" value="Genomic_DNA"/>
</dbReference>
<dbReference type="InterPro" id="IPR050708">
    <property type="entry name" value="T6SS_VgrG/RHS"/>
</dbReference>
<feature type="region of interest" description="Disordered" evidence="2">
    <location>
        <begin position="1221"/>
        <end position="1240"/>
    </location>
</feature>
<evidence type="ECO:0000256" key="2">
    <source>
        <dbReference type="SAM" id="MobiDB-lite"/>
    </source>
</evidence>
<dbReference type="Pfam" id="PF25023">
    <property type="entry name" value="TEN_YD-shell"/>
    <property type="match status" value="1"/>
</dbReference>
<feature type="region of interest" description="Disordered" evidence="2">
    <location>
        <begin position="789"/>
        <end position="811"/>
    </location>
</feature>
<dbReference type="InterPro" id="IPR031325">
    <property type="entry name" value="RHS_repeat"/>
</dbReference>
<organism evidence="5 6">
    <name type="scientific">Kribbella sandramycini</name>
    <dbReference type="NCBI Taxonomy" id="60450"/>
    <lineage>
        <taxon>Bacteria</taxon>
        <taxon>Bacillati</taxon>
        <taxon>Actinomycetota</taxon>
        <taxon>Actinomycetes</taxon>
        <taxon>Propionibacteriales</taxon>
        <taxon>Kribbellaceae</taxon>
        <taxon>Kribbella</taxon>
    </lineage>
</organism>
<evidence type="ECO:0000313" key="7">
    <source>
        <dbReference type="Proteomes" id="UP000553957"/>
    </source>
</evidence>
<dbReference type="NCBIfam" id="TIGR03696">
    <property type="entry name" value="Rhs_assc_core"/>
    <property type="match status" value="1"/>
</dbReference>
<dbReference type="InterPro" id="IPR022385">
    <property type="entry name" value="Rhs_assc_core"/>
</dbReference>
<evidence type="ECO:0000313" key="5">
    <source>
        <dbReference type="EMBL" id="NOL40793.1"/>
    </source>
</evidence>
<accession>A0A7Y4KY38</accession>